<sequence length="323" mass="34552">MSPFNKSSTAEEVTSTFSASIKDRIFLVTGTSAGGIGAYVATSLAAHSPAHLILFARSASKVEPVISSIAATNPSVKVTFISCELTDRDSVRKAAATILDDPAIPHIDVIINNAGLMMLPKYTTDSAGYELQFSANHLGPFLLTNLLLPKLAAAGPEARVVNVSSDGHNLSPFRVEDWNFSGGKTYDGWTAYGQTKTANNLFTVELARRGITALAAHPGVILTTNIGRHLDLNGEEDPFKLLDIVSVRNTGAHFVMGEQKTMTQGAAAVLVPALDPELKGVSGAYFEDCQVAKAAEYSQDREAARKLWTLSEELVGEKFPEKK</sequence>
<evidence type="ECO:0008006" key="5">
    <source>
        <dbReference type="Google" id="ProtNLM"/>
    </source>
</evidence>
<dbReference type="InterPro" id="IPR002347">
    <property type="entry name" value="SDR_fam"/>
</dbReference>
<evidence type="ECO:0000313" key="3">
    <source>
        <dbReference type="EMBL" id="RKU46839.1"/>
    </source>
</evidence>
<dbReference type="OrthoDB" id="191139at2759"/>
<evidence type="ECO:0000256" key="1">
    <source>
        <dbReference type="ARBA" id="ARBA00006484"/>
    </source>
</evidence>
<dbReference type="EMBL" id="QVQW01000012">
    <property type="protein sequence ID" value="RKU46839.1"/>
    <property type="molecule type" value="Genomic_DNA"/>
</dbReference>
<gene>
    <name evidence="3" type="ORF">DL546_008063</name>
</gene>
<comment type="similarity">
    <text evidence="1">Belongs to the short-chain dehydrogenases/reductases (SDR) family.</text>
</comment>
<organism evidence="3 4">
    <name type="scientific">Coniochaeta pulveracea</name>
    <dbReference type="NCBI Taxonomy" id="177199"/>
    <lineage>
        <taxon>Eukaryota</taxon>
        <taxon>Fungi</taxon>
        <taxon>Dikarya</taxon>
        <taxon>Ascomycota</taxon>
        <taxon>Pezizomycotina</taxon>
        <taxon>Sordariomycetes</taxon>
        <taxon>Sordariomycetidae</taxon>
        <taxon>Coniochaetales</taxon>
        <taxon>Coniochaetaceae</taxon>
        <taxon>Coniochaeta</taxon>
    </lineage>
</organism>
<dbReference type="GO" id="GO:0016491">
    <property type="term" value="F:oxidoreductase activity"/>
    <property type="evidence" value="ECO:0007669"/>
    <property type="project" value="UniProtKB-KW"/>
</dbReference>
<name>A0A420YG51_9PEZI</name>
<evidence type="ECO:0000313" key="4">
    <source>
        <dbReference type="Proteomes" id="UP000275385"/>
    </source>
</evidence>
<keyword evidence="2" id="KW-0560">Oxidoreductase</keyword>
<reference evidence="3 4" key="1">
    <citation type="submission" date="2018-08" db="EMBL/GenBank/DDBJ databases">
        <title>Draft genome of the lignicolous fungus Coniochaeta pulveracea.</title>
        <authorList>
            <person name="Borstlap C.J."/>
            <person name="De Witt R.N."/>
            <person name="Botha A."/>
            <person name="Volschenk H."/>
        </authorList>
    </citation>
    <scope>NUCLEOTIDE SEQUENCE [LARGE SCALE GENOMIC DNA]</scope>
    <source>
        <strain evidence="3 4">CAB683</strain>
    </source>
</reference>
<dbReference type="SUPFAM" id="SSF51735">
    <property type="entry name" value="NAD(P)-binding Rossmann-fold domains"/>
    <property type="match status" value="1"/>
</dbReference>
<dbReference type="PANTHER" id="PTHR24320:SF283">
    <property type="entry name" value="RETINOL DEHYDROGENASE 11"/>
    <property type="match status" value="1"/>
</dbReference>
<dbReference type="Proteomes" id="UP000275385">
    <property type="component" value="Unassembled WGS sequence"/>
</dbReference>
<keyword evidence="4" id="KW-1185">Reference proteome</keyword>
<dbReference type="Pfam" id="PF00106">
    <property type="entry name" value="adh_short"/>
    <property type="match status" value="1"/>
</dbReference>
<dbReference type="AlphaFoldDB" id="A0A420YG51"/>
<comment type="caution">
    <text evidence="3">The sequence shown here is derived from an EMBL/GenBank/DDBJ whole genome shotgun (WGS) entry which is preliminary data.</text>
</comment>
<evidence type="ECO:0000256" key="2">
    <source>
        <dbReference type="ARBA" id="ARBA00023002"/>
    </source>
</evidence>
<accession>A0A420YG51</accession>
<protein>
    <recommendedName>
        <fullName evidence="5">Oxidoreductase</fullName>
    </recommendedName>
</protein>
<dbReference type="STRING" id="177199.A0A420YG51"/>
<dbReference type="PANTHER" id="PTHR24320">
    <property type="entry name" value="RETINOL DEHYDROGENASE"/>
    <property type="match status" value="1"/>
</dbReference>
<dbReference type="PRINTS" id="PR00081">
    <property type="entry name" value="GDHRDH"/>
</dbReference>
<dbReference type="Gene3D" id="3.40.50.720">
    <property type="entry name" value="NAD(P)-binding Rossmann-like Domain"/>
    <property type="match status" value="1"/>
</dbReference>
<proteinExistence type="inferred from homology"/>
<dbReference type="InterPro" id="IPR036291">
    <property type="entry name" value="NAD(P)-bd_dom_sf"/>
</dbReference>